<name>A0A2P2NIU8_RHIMU</name>
<evidence type="ECO:0000313" key="1">
    <source>
        <dbReference type="EMBL" id="MBX42397.1"/>
    </source>
</evidence>
<sequence>MSPEFSLLISTVSSLPPPPSSASPLAASPTATFAVLNIPARLRERAGEAKKSLVREVDVGLLDMSTPMDSTVNLWRLLISLWLIGDHEMGCFKVQCQQW</sequence>
<proteinExistence type="predicted"/>
<keyword evidence="1" id="KW-0371">Homeobox</keyword>
<accession>A0A2P2NIU8</accession>
<dbReference type="GO" id="GO:0003677">
    <property type="term" value="F:DNA binding"/>
    <property type="evidence" value="ECO:0007669"/>
    <property type="project" value="UniProtKB-KW"/>
</dbReference>
<protein>
    <submittedName>
        <fullName evidence="1">Homeobox-leucine zipper protein GLABRA 2</fullName>
    </submittedName>
</protein>
<organism evidence="1">
    <name type="scientific">Rhizophora mucronata</name>
    <name type="common">Asiatic mangrove</name>
    <dbReference type="NCBI Taxonomy" id="61149"/>
    <lineage>
        <taxon>Eukaryota</taxon>
        <taxon>Viridiplantae</taxon>
        <taxon>Streptophyta</taxon>
        <taxon>Embryophyta</taxon>
        <taxon>Tracheophyta</taxon>
        <taxon>Spermatophyta</taxon>
        <taxon>Magnoliopsida</taxon>
        <taxon>eudicotyledons</taxon>
        <taxon>Gunneridae</taxon>
        <taxon>Pentapetalae</taxon>
        <taxon>rosids</taxon>
        <taxon>fabids</taxon>
        <taxon>Malpighiales</taxon>
        <taxon>Rhizophoraceae</taxon>
        <taxon>Rhizophora</taxon>
    </lineage>
</organism>
<reference evidence="1" key="1">
    <citation type="submission" date="2018-02" db="EMBL/GenBank/DDBJ databases">
        <title>Rhizophora mucronata_Transcriptome.</title>
        <authorList>
            <person name="Meera S.P."/>
            <person name="Sreeshan A."/>
            <person name="Augustine A."/>
        </authorList>
    </citation>
    <scope>NUCLEOTIDE SEQUENCE</scope>
    <source>
        <tissue evidence="1">Leaf</tissue>
    </source>
</reference>
<keyword evidence="1" id="KW-0238">DNA-binding</keyword>
<dbReference type="AlphaFoldDB" id="A0A2P2NIU8"/>
<dbReference type="EMBL" id="GGEC01061913">
    <property type="protein sequence ID" value="MBX42397.1"/>
    <property type="molecule type" value="Transcribed_RNA"/>
</dbReference>